<sequence>MFLTRTAASLSAATTGQLQCLHDRWRCQLSRTHTFHCQDSCTVTVLLPSAYLVTLPHLTFTLYNFIDLSFTKEVMDKVTLLRAKVDRLLEPLGPSSLDSQLQRAARPLLKLDKIKTHQRSPSTISNTNSDSFIDIPSSRLRQRYPERHDKDGYCLAFTTHRGVQNNSQTSMMAWDLPKGTGRARCFFTFLCKFASSFLISGNYGRK</sequence>
<dbReference type="RefSeq" id="XP_041186367.1">
    <property type="nucleotide sequence ID" value="XM_041333671.1"/>
</dbReference>
<name>A0A9P7J4Y5_9AGAM</name>
<organism evidence="1 2">
    <name type="scientific">Suillus subaureus</name>
    <dbReference type="NCBI Taxonomy" id="48587"/>
    <lineage>
        <taxon>Eukaryota</taxon>
        <taxon>Fungi</taxon>
        <taxon>Dikarya</taxon>
        <taxon>Basidiomycota</taxon>
        <taxon>Agaricomycotina</taxon>
        <taxon>Agaricomycetes</taxon>
        <taxon>Agaricomycetidae</taxon>
        <taxon>Boletales</taxon>
        <taxon>Suillineae</taxon>
        <taxon>Suillaceae</taxon>
        <taxon>Suillus</taxon>
    </lineage>
</organism>
<evidence type="ECO:0000313" key="1">
    <source>
        <dbReference type="EMBL" id="KAG1802984.1"/>
    </source>
</evidence>
<dbReference type="GeneID" id="64627688"/>
<dbReference type="AlphaFoldDB" id="A0A9P7J4Y5"/>
<evidence type="ECO:0000313" key="2">
    <source>
        <dbReference type="Proteomes" id="UP000807769"/>
    </source>
</evidence>
<gene>
    <name evidence="1" type="ORF">BJ212DRAFT_1304767</name>
</gene>
<accession>A0A9P7J4Y5</accession>
<keyword evidence="2" id="KW-1185">Reference proteome</keyword>
<dbReference type="EMBL" id="JABBWG010000075">
    <property type="protein sequence ID" value="KAG1802984.1"/>
    <property type="molecule type" value="Genomic_DNA"/>
</dbReference>
<proteinExistence type="predicted"/>
<comment type="caution">
    <text evidence="1">The sequence shown here is derived from an EMBL/GenBank/DDBJ whole genome shotgun (WGS) entry which is preliminary data.</text>
</comment>
<reference evidence="1" key="1">
    <citation type="journal article" date="2020" name="New Phytol.">
        <title>Comparative genomics reveals dynamic genome evolution in host specialist ectomycorrhizal fungi.</title>
        <authorList>
            <person name="Lofgren L.A."/>
            <person name="Nguyen N.H."/>
            <person name="Vilgalys R."/>
            <person name="Ruytinx J."/>
            <person name="Liao H.L."/>
            <person name="Branco S."/>
            <person name="Kuo A."/>
            <person name="LaButti K."/>
            <person name="Lipzen A."/>
            <person name="Andreopoulos W."/>
            <person name="Pangilinan J."/>
            <person name="Riley R."/>
            <person name="Hundley H."/>
            <person name="Na H."/>
            <person name="Barry K."/>
            <person name="Grigoriev I.V."/>
            <person name="Stajich J.E."/>
            <person name="Kennedy P.G."/>
        </authorList>
    </citation>
    <scope>NUCLEOTIDE SEQUENCE</scope>
    <source>
        <strain evidence="1">MN1</strain>
    </source>
</reference>
<protein>
    <submittedName>
        <fullName evidence="1">Uncharacterized protein</fullName>
    </submittedName>
</protein>
<dbReference type="Proteomes" id="UP000807769">
    <property type="component" value="Unassembled WGS sequence"/>
</dbReference>